<sequence>MSLINGLFKRLYWPICRVYARYLGDNSADTKLRLLCSLQFWRVYHFWPDFVNPKRFSEKLWSRMLHNRNQLFTEISDKLLVRDYISKKVGGEYLIPLLWSGDNPKEIPFDDLPSKFVIKTNHGCGYNIIVNDNKQLDREKTTLQLRKWLNNNFGQDTFLGIAWGYKNIIPTIIIESFIEQNSKAPVDYKFYCFSGCVEVLTVHFDRFNEHMTKAFDRNFEPYKFRSDFKQYEGECKKPPNFEAMVKFAESLSEEFDFMRVDLYSLENKIYFGELTPYPAGVSSFRGLDLMSLDYALGEKWKMK</sequence>
<reference evidence="1" key="1">
    <citation type="journal article" date="2011" name="Environ. Microbiol.">
        <title>Genomic insights into the metabolic potential of the polycyclic aromatic hydrocarbon degrading sulfate-reducing Deltaproteobacterium N47.</title>
        <authorList>
            <person name="Bergmann F."/>
            <person name="Selesi D."/>
            <person name="Weinmaier T."/>
            <person name="Tischler P."/>
            <person name="Rattei T."/>
            <person name="Meckenstock R.U."/>
        </authorList>
    </citation>
    <scope>NUCLEOTIDE SEQUENCE</scope>
</reference>
<dbReference type="AlphaFoldDB" id="E1YJL8"/>
<protein>
    <submittedName>
        <fullName evidence="1">Uncharacterized protein</fullName>
    </submittedName>
</protein>
<dbReference type="EMBL" id="FR695877">
    <property type="protein sequence ID" value="CBX31472.1"/>
    <property type="molecule type" value="Genomic_DNA"/>
</dbReference>
<proteinExistence type="predicted"/>
<accession>E1YJL8</accession>
<dbReference type="InterPro" id="IPR029465">
    <property type="entry name" value="ATPgrasp_TupA"/>
</dbReference>
<evidence type="ECO:0000313" key="1">
    <source>
        <dbReference type="EMBL" id="CBX31472.1"/>
    </source>
</evidence>
<organism evidence="1">
    <name type="scientific">uncultured Desulfobacterium sp</name>
    <dbReference type="NCBI Taxonomy" id="201089"/>
    <lineage>
        <taxon>Bacteria</taxon>
        <taxon>Pseudomonadati</taxon>
        <taxon>Thermodesulfobacteriota</taxon>
        <taxon>Desulfobacteria</taxon>
        <taxon>Desulfobacterales</taxon>
        <taxon>Desulfobacteriaceae</taxon>
        <taxon>Desulfobacterium</taxon>
        <taxon>environmental samples</taxon>
    </lineage>
</organism>
<dbReference type="Pfam" id="PF14305">
    <property type="entry name" value="ATPgrasp_TupA"/>
    <property type="match status" value="1"/>
</dbReference>
<name>E1YJL8_9BACT</name>
<gene>
    <name evidence="1" type="ORF">N47_E49840</name>
</gene>